<dbReference type="CDD" id="cd00067">
    <property type="entry name" value="GAL4"/>
    <property type="match status" value="1"/>
</dbReference>
<evidence type="ECO:0000313" key="4">
    <source>
        <dbReference type="Proteomes" id="UP001280581"/>
    </source>
</evidence>
<dbReference type="EMBL" id="WVTA01000003">
    <property type="protein sequence ID" value="KAK3215082.1"/>
    <property type="molecule type" value="Genomic_DNA"/>
</dbReference>
<protein>
    <recommendedName>
        <fullName evidence="5">Zn(2)-C6 fungal-type domain-containing protein</fullName>
    </recommendedName>
</protein>
<dbReference type="PANTHER" id="PTHR35392">
    <property type="entry name" value="ZN(II)2CYS6 TRANSCRIPTION FACTOR (EUROFUNG)-RELATED-RELATED"/>
    <property type="match status" value="1"/>
</dbReference>
<feature type="compositionally biased region" description="Basic residues" evidence="2">
    <location>
        <begin position="326"/>
        <end position="336"/>
    </location>
</feature>
<dbReference type="InterPro" id="IPR001138">
    <property type="entry name" value="Zn2Cys6_DnaBD"/>
</dbReference>
<organism evidence="3 4">
    <name type="scientific">Pseudopithomyces chartarum</name>
    <dbReference type="NCBI Taxonomy" id="1892770"/>
    <lineage>
        <taxon>Eukaryota</taxon>
        <taxon>Fungi</taxon>
        <taxon>Dikarya</taxon>
        <taxon>Ascomycota</taxon>
        <taxon>Pezizomycotina</taxon>
        <taxon>Dothideomycetes</taxon>
        <taxon>Pleosporomycetidae</taxon>
        <taxon>Pleosporales</taxon>
        <taxon>Massarineae</taxon>
        <taxon>Didymosphaeriaceae</taxon>
        <taxon>Pseudopithomyces</taxon>
    </lineage>
</organism>
<evidence type="ECO:0000256" key="2">
    <source>
        <dbReference type="SAM" id="MobiDB-lite"/>
    </source>
</evidence>
<feature type="region of interest" description="Disordered" evidence="2">
    <location>
        <begin position="58"/>
        <end position="209"/>
    </location>
</feature>
<feature type="compositionally biased region" description="Low complexity" evidence="2">
    <location>
        <begin position="68"/>
        <end position="83"/>
    </location>
</feature>
<gene>
    <name evidence="3" type="ORF">GRF29_19g2123892</name>
</gene>
<name>A0AAN6M549_9PLEO</name>
<evidence type="ECO:0008006" key="5">
    <source>
        <dbReference type="Google" id="ProtNLM"/>
    </source>
</evidence>
<evidence type="ECO:0000313" key="3">
    <source>
        <dbReference type="EMBL" id="KAK3215082.1"/>
    </source>
</evidence>
<dbReference type="GO" id="GO:0008270">
    <property type="term" value="F:zinc ion binding"/>
    <property type="evidence" value="ECO:0007669"/>
    <property type="project" value="InterPro"/>
</dbReference>
<dbReference type="GO" id="GO:0000981">
    <property type="term" value="F:DNA-binding transcription factor activity, RNA polymerase II-specific"/>
    <property type="evidence" value="ECO:0007669"/>
    <property type="project" value="InterPro"/>
</dbReference>
<dbReference type="InterPro" id="IPR052973">
    <property type="entry name" value="Fungal_sec-metab_reg_TF"/>
</dbReference>
<reference evidence="3 4" key="1">
    <citation type="submission" date="2021-02" db="EMBL/GenBank/DDBJ databases">
        <title>Genome assembly of Pseudopithomyces chartarum.</title>
        <authorList>
            <person name="Jauregui R."/>
            <person name="Singh J."/>
            <person name="Voisey C."/>
        </authorList>
    </citation>
    <scope>NUCLEOTIDE SEQUENCE [LARGE SCALE GENOMIC DNA]</scope>
    <source>
        <strain evidence="3 4">AGR01</strain>
    </source>
</reference>
<dbReference type="Proteomes" id="UP001280581">
    <property type="component" value="Unassembled WGS sequence"/>
</dbReference>
<proteinExistence type="predicted"/>
<feature type="compositionally biased region" description="Low complexity" evidence="2">
    <location>
        <begin position="127"/>
        <end position="140"/>
    </location>
</feature>
<keyword evidence="1" id="KW-0539">Nucleus</keyword>
<comment type="caution">
    <text evidence="3">The sequence shown here is derived from an EMBL/GenBank/DDBJ whole genome shotgun (WGS) entry which is preliminary data.</text>
</comment>
<feature type="region of interest" description="Disordered" evidence="2">
    <location>
        <begin position="308"/>
        <end position="367"/>
    </location>
</feature>
<evidence type="ECO:0000256" key="1">
    <source>
        <dbReference type="ARBA" id="ARBA00023242"/>
    </source>
</evidence>
<accession>A0AAN6M549</accession>
<dbReference type="PANTHER" id="PTHR35392:SF3">
    <property type="entry name" value="ZN(2)-C6 FUNGAL-TYPE DOMAIN-CONTAINING PROTEIN"/>
    <property type="match status" value="1"/>
</dbReference>
<sequence>MAASSQYHRGAPAPHSHYHALPGSHEHLYADLATSWNSSHGALSRGPAGTVVLQRFSSPAHRPPAHTGYLDYSGGGSSDYVNPNPNPPPSHWPTTPFTRAPSQPWSSAFASDQQPFPPRPLPYADPSTAASTNASASTSTAGGGGGGGTTRLPAPHHAHPRPPRQPDHASQIGLSSPASAPLPAQDDHHGHHAPAFPPDAPTLAPLLNYADPSQVSPQAAHTWAPAAAAALSPVVSQHPYGHAGHAGHAGHLLSPDVGLSSEASLPSAAWAMVSSGSSNSAAHVVYEQQLPDDTAQLWHVEPDSHHIGHVHPVISSPTYPRTTYGRGKRPQPKKATAKVPAAFVARQQKSKVSKRKGPLDEEGRQKTHNMRKLKMSCIRCRFYKSGCDHGDPCQKCQKVSGGARSFKLPCIRDRLEDATLVRHCNGRSNQEEGEFLGYEWLPGWDLLGMDFIWNLPGTGPIHIQPMRITIGQYHPKRPLLDSTSNEWNTTEGRLIKVEQPPYAVYDTQSLVPDFERYFNCLQPAVEQWIFARVSHDEIACSTYQEVIRLRSTRLPGPQNLLDLCMRIQCLSVVSQGYGTVWSNDVPGIQEYDYSQMGRSPYEAYDRSSRDRPLPPAISQQIDVAALKLLKKLETACNKLFAAKIFKPKIKPWYELYLALYVIFWNMEYIHRSAETYILSKNGTTVESHVNNVVNGQLKKWEYSFQVLIHHWQAILRDFQPFKLARENPEELREHGHLDNQGFDYVLKVTSIIDRIGGIGQSTAPYVGHRSTHNSLSSEWIRTLLQEAGI</sequence>
<dbReference type="AlphaFoldDB" id="A0AAN6M549"/>
<dbReference type="SUPFAM" id="SSF57701">
    <property type="entry name" value="Zn2/Cys6 DNA-binding domain"/>
    <property type="match status" value="1"/>
</dbReference>
<feature type="compositionally biased region" description="Polar residues" evidence="2">
    <location>
        <begin position="92"/>
        <end position="114"/>
    </location>
</feature>
<keyword evidence="4" id="KW-1185">Reference proteome</keyword>
<dbReference type="InterPro" id="IPR036864">
    <property type="entry name" value="Zn2-C6_fun-type_DNA-bd_sf"/>
</dbReference>